<feature type="compositionally biased region" description="Polar residues" evidence="1">
    <location>
        <begin position="213"/>
        <end position="223"/>
    </location>
</feature>
<name>M2NIH3_BAUPA</name>
<feature type="compositionally biased region" description="Polar residues" evidence="1">
    <location>
        <begin position="54"/>
        <end position="71"/>
    </location>
</feature>
<evidence type="ECO:0000313" key="2">
    <source>
        <dbReference type="EMBL" id="EMC99189.1"/>
    </source>
</evidence>
<dbReference type="OMA" id="EQKYPEC"/>
<dbReference type="OrthoDB" id="5383057at2759"/>
<dbReference type="RefSeq" id="XP_007674159.1">
    <property type="nucleotide sequence ID" value="XM_007675969.1"/>
</dbReference>
<dbReference type="EMBL" id="KB445552">
    <property type="protein sequence ID" value="EMC99189.1"/>
    <property type="molecule type" value="Genomic_DNA"/>
</dbReference>
<proteinExistence type="predicted"/>
<reference evidence="2 3" key="1">
    <citation type="journal article" date="2012" name="PLoS Pathog.">
        <title>Diverse lifestyles and strategies of plant pathogenesis encoded in the genomes of eighteen Dothideomycetes fungi.</title>
        <authorList>
            <person name="Ohm R.A."/>
            <person name="Feau N."/>
            <person name="Henrissat B."/>
            <person name="Schoch C.L."/>
            <person name="Horwitz B.A."/>
            <person name="Barry K.W."/>
            <person name="Condon B.J."/>
            <person name="Copeland A.C."/>
            <person name="Dhillon B."/>
            <person name="Glaser F."/>
            <person name="Hesse C.N."/>
            <person name="Kosti I."/>
            <person name="LaButti K."/>
            <person name="Lindquist E.A."/>
            <person name="Lucas S."/>
            <person name="Salamov A.A."/>
            <person name="Bradshaw R.E."/>
            <person name="Ciuffetti L."/>
            <person name="Hamelin R.C."/>
            <person name="Kema G.H.J."/>
            <person name="Lawrence C."/>
            <person name="Scott J.A."/>
            <person name="Spatafora J.W."/>
            <person name="Turgeon B.G."/>
            <person name="de Wit P.J.G.M."/>
            <person name="Zhong S."/>
            <person name="Goodwin S.B."/>
            <person name="Grigoriev I.V."/>
        </authorList>
    </citation>
    <scope>NUCLEOTIDE SEQUENCE [LARGE SCALE GENOMIC DNA]</scope>
    <source>
        <strain evidence="2 3">UAMH 10762</strain>
    </source>
</reference>
<evidence type="ECO:0000313" key="3">
    <source>
        <dbReference type="Proteomes" id="UP000011761"/>
    </source>
</evidence>
<organism evidence="2 3">
    <name type="scientific">Baudoinia panamericana (strain UAMH 10762)</name>
    <name type="common">Angels' share fungus</name>
    <name type="synonym">Baudoinia compniacensis (strain UAMH 10762)</name>
    <dbReference type="NCBI Taxonomy" id="717646"/>
    <lineage>
        <taxon>Eukaryota</taxon>
        <taxon>Fungi</taxon>
        <taxon>Dikarya</taxon>
        <taxon>Ascomycota</taxon>
        <taxon>Pezizomycotina</taxon>
        <taxon>Dothideomycetes</taxon>
        <taxon>Dothideomycetidae</taxon>
        <taxon>Mycosphaerellales</taxon>
        <taxon>Teratosphaeriaceae</taxon>
        <taxon>Baudoinia</taxon>
    </lineage>
</organism>
<dbReference type="eggNOG" id="ENOG502SRFI">
    <property type="taxonomic scope" value="Eukaryota"/>
</dbReference>
<dbReference type="HOGENOM" id="CLU_082502_1_0_1"/>
<feature type="compositionally biased region" description="Polar residues" evidence="1">
    <location>
        <begin position="26"/>
        <end position="45"/>
    </location>
</feature>
<accession>M2NIH3</accession>
<keyword evidence="3" id="KW-1185">Reference proteome</keyword>
<sequence>MSSSQGTKVTKDPSALNDPKNENPGVVTSDSLAGESIQSGGSFAANSDARGPMGQSSAGTNTNNTDTSGARTLNAAPDAEARQAQEGWSETAAVKAGDKLGGKDAGIGPTYNEAAGGSSGSGGGGNYSSGSGQGAKAPGYYDNPAPSMGDSFKPKGANLKEGGFSSDDPNASFDTDIGGKNDPGRAALGAMEARDAAPSGGAGARDQKVTGDGQFSNLDETSA</sequence>
<dbReference type="GeneID" id="19108658"/>
<feature type="compositionally biased region" description="Gly residues" evidence="1">
    <location>
        <begin position="117"/>
        <end position="133"/>
    </location>
</feature>
<dbReference type="KEGG" id="bcom:BAUCODRAFT_146165"/>
<evidence type="ECO:0000256" key="1">
    <source>
        <dbReference type="SAM" id="MobiDB-lite"/>
    </source>
</evidence>
<protein>
    <submittedName>
        <fullName evidence="2">Uncharacterized protein</fullName>
    </submittedName>
</protein>
<feature type="region of interest" description="Disordered" evidence="1">
    <location>
        <begin position="1"/>
        <end position="223"/>
    </location>
</feature>
<gene>
    <name evidence="2" type="ORF">BAUCODRAFT_146165</name>
</gene>
<dbReference type="AlphaFoldDB" id="M2NIH3"/>
<dbReference type="Proteomes" id="UP000011761">
    <property type="component" value="Unassembled WGS sequence"/>
</dbReference>